<name>A0A1R0GLG1_9FUNG</name>
<comment type="caution">
    <text evidence="4">The sequence shown here is derived from an EMBL/GenBank/DDBJ whole genome shotgun (WGS) entry which is preliminary data.</text>
</comment>
<dbReference type="AlphaFoldDB" id="A0A1R0GLG1"/>
<dbReference type="OrthoDB" id="366214at2759"/>
<evidence type="ECO:0000256" key="2">
    <source>
        <dbReference type="ARBA" id="ARBA00023274"/>
    </source>
</evidence>
<dbReference type="STRING" id="133383.A0A1R0GLG1"/>
<sequence>MEVFERRTHKRLVQIRDTNMETLEKWLQYVEDNIPGGIGLKSKIFEYEQVGFGAKMKIGEADAKEAKRLAESLPASKFDIKKISDIVAEELSKNPRANIEKLTKEAIKTVMPQKSKPEVPKL</sequence>
<dbReference type="SUPFAM" id="SSF54999">
    <property type="entry name" value="Ribosomal protein S10"/>
    <property type="match status" value="1"/>
</dbReference>
<dbReference type="Pfam" id="PF00338">
    <property type="entry name" value="Ribosomal_S10"/>
    <property type="match status" value="1"/>
</dbReference>
<keyword evidence="1 4" id="KW-0689">Ribosomal protein</keyword>
<evidence type="ECO:0000259" key="3">
    <source>
        <dbReference type="Pfam" id="PF00338"/>
    </source>
</evidence>
<feature type="domain" description="Small ribosomal subunit protein uS10" evidence="3">
    <location>
        <begin position="2"/>
        <end position="41"/>
    </location>
</feature>
<dbReference type="InterPro" id="IPR027486">
    <property type="entry name" value="Ribosomal_uS10_dom"/>
</dbReference>
<dbReference type="Gene3D" id="3.30.70.600">
    <property type="entry name" value="Ribosomal protein S10 domain"/>
    <property type="match status" value="1"/>
</dbReference>
<keyword evidence="5" id="KW-1185">Reference proteome</keyword>
<evidence type="ECO:0000313" key="4">
    <source>
        <dbReference type="EMBL" id="OLY77726.1"/>
    </source>
</evidence>
<dbReference type="Proteomes" id="UP000187455">
    <property type="component" value="Unassembled WGS sequence"/>
</dbReference>
<dbReference type="EMBL" id="LSSL01007711">
    <property type="protein sequence ID" value="OLY77726.1"/>
    <property type="molecule type" value="Genomic_DNA"/>
</dbReference>
<gene>
    <name evidence="4" type="ORF">AYI68_g8240</name>
</gene>
<protein>
    <submittedName>
        <fullName evidence="4">37S ribosomal protein S10, mitochondrial</fullName>
    </submittedName>
</protein>
<accession>A0A1R0GLG1</accession>
<proteinExistence type="predicted"/>
<reference evidence="4 5" key="1">
    <citation type="journal article" date="2016" name="Mol. Biol. Evol.">
        <title>Genome-Wide Survey of Gut Fungi (Harpellales) Reveals the First Horizontally Transferred Ubiquitin Gene from a Mosquito Host.</title>
        <authorList>
            <person name="Wang Y."/>
            <person name="White M.M."/>
            <person name="Kvist S."/>
            <person name="Moncalvo J.M."/>
        </authorList>
    </citation>
    <scope>NUCLEOTIDE SEQUENCE [LARGE SCALE GENOMIC DNA]</scope>
    <source>
        <strain evidence="4 5">ALG-7-W6</strain>
    </source>
</reference>
<evidence type="ECO:0000256" key="1">
    <source>
        <dbReference type="ARBA" id="ARBA00022980"/>
    </source>
</evidence>
<organism evidence="4 5">
    <name type="scientific">Smittium mucronatum</name>
    <dbReference type="NCBI Taxonomy" id="133383"/>
    <lineage>
        <taxon>Eukaryota</taxon>
        <taxon>Fungi</taxon>
        <taxon>Fungi incertae sedis</taxon>
        <taxon>Zoopagomycota</taxon>
        <taxon>Kickxellomycotina</taxon>
        <taxon>Harpellomycetes</taxon>
        <taxon>Harpellales</taxon>
        <taxon>Legeriomycetaceae</taxon>
        <taxon>Smittium</taxon>
    </lineage>
</organism>
<evidence type="ECO:0000313" key="5">
    <source>
        <dbReference type="Proteomes" id="UP000187455"/>
    </source>
</evidence>
<keyword evidence="2" id="KW-0687">Ribonucleoprotein</keyword>
<dbReference type="GO" id="GO:0005840">
    <property type="term" value="C:ribosome"/>
    <property type="evidence" value="ECO:0007669"/>
    <property type="project" value="UniProtKB-KW"/>
</dbReference>
<dbReference type="GO" id="GO:1990904">
    <property type="term" value="C:ribonucleoprotein complex"/>
    <property type="evidence" value="ECO:0007669"/>
    <property type="project" value="UniProtKB-KW"/>
</dbReference>
<dbReference type="InterPro" id="IPR036838">
    <property type="entry name" value="Ribosomal_uS10_dom_sf"/>
</dbReference>